<dbReference type="PANTHER" id="PTHR30238:SF0">
    <property type="entry name" value="THYLAKOID MEMBRANE PROTEIN TERC, CHLOROPLASTIC"/>
    <property type="match status" value="1"/>
</dbReference>
<evidence type="ECO:0000313" key="9">
    <source>
        <dbReference type="Proteomes" id="UP000264006"/>
    </source>
</evidence>
<comment type="similarity">
    <text evidence="2">Belongs to the TerC family.</text>
</comment>
<keyword evidence="5 7" id="KW-0472">Membrane</keyword>
<feature type="compositionally biased region" description="Basic and acidic residues" evidence="6">
    <location>
        <begin position="348"/>
        <end position="360"/>
    </location>
</feature>
<feature type="transmembrane region" description="Helical" evidence="7">
    <location>
        <begin position="242"/>
        <end position="262"/>
    </location>
</feature>
<dbReference type="AlphaFoldDB" id="A0A346XXZ9"/>
<feature type="transmembrane region" description="Helical" evidence="7">
    <location>
        <begin position="299"/>
        <end position="318"/>
    </location>
</feature>
<keyword evidence="9" id="KW-1185">Reference proteome</keyword>
<dbReference type="InterPro" id="IPR022369">
    <property type="entry name" value="Integral_membrane_TerC_rswitch"/>
</dbReference>
<feature type="transmembrane region" description="Helical" evidence="7">
    <location>
        <begin position="56"/>
        <end position="77"/>
    </location>
</feature>
<feature type="transmembrane region" description="Helical" evidence="7">
    <location>
        <begin position="24"/>
        <end position="44"/>
    </location>
</feature>
<dbReference type="EMBL" id="CP031165">
    <property type="protein sequence ID" value="AXV07096.1"/>
    <property type="molecule type" value="Genomic_DNA"/>
</dbReference>
<dbReference type="GO" id="GO:0016020">
    <property type="term" value="C:membrane"/>
    <property type="evidence" value="ECO:0007669"/>
    <property type="project" value="UniProtKB-SubCell"/>
</dbReference>
<gene>
    <name evidence="8" type="ORF">DVS28_a2415</name>
</gene>
<keyword evidence="4 7" id="KW-1133">Transmembrane helix</keyword>
<dbReference type="KEGG" id="euz:DVS28_a2415"/>
<protein>
    <submittedName>
        <fullName evidence="8">Integral membrane protein TerC</fullName>
    </submittedName>
</protein>
<evidence type="ECO:0000256" key="1">
    <source>
        <dbReference type="ARBA" id="ARBA00004141"/>
    </source>
</evidence>
<keyword evidence="3 7" id="KW-0812">Transmembrane</keyword>
<dbReference type="InterPro" id="IPR005496">
    <property type="entry name" value="Integral_membrane_TerC"/>
</dbReference>
<accession>A0A346XXZ9</accession>
<feature type="transmembrane region" description="Helical" evidence="7">
    <location>
        <begin position="97"/>
        <end position="114"/>
    </location>
</feature>
<proteinExistence type="inferred from homology"/>
<dbReference type="Pfam" id="PF03741">
    <property type="entry name" value="TerC"/>
    <property type="match status" value="1"/>
</dbReference>
<organism evidence="8 9">
    <name type="scientific">Euzebya pacifica</name>
    <dbReference type="NCBI Taxonomy" id="1608957"/>
    <lineage>
        <taxon>Bacteria</taxon>
        <taxon>Bacillati</taxon>
        <taxon>Actinomycetota</taxon>
        <taxon>Nitriliruptoria</taxon>
        <taxon>Euzebyales</taxon>
    </lineage>
</organism>
<dbReference type="NCBIfam" id="TIGR03718">
    <property type="entry name" value="R_switched_Alx"/>
    <property type="match status" value="1"/>
</dbReference>
<evidence type="ECO:0000256" key="2">
    <source>
        <dbReference type="ARBA" id="ARBA00007511"/>
    </source>
</evidence>
<dbReference type="PANTHER" id="PTHR30238">
    <property type="entry name" value="MEMBRANE BOUND PREDICTED REDOX MODULATOR"/>
    <property type="match status" value="1"/>
</dbReference>
<feature type="compositionally biased region" description="Basic and acidic residues" evidence="6">
    <location>
        <begin position="320"/>
        <end position="331"/>
    </location>
</feature>
<dbReference type="RefSeq" id="WP_114591649.1">
    <property type="nucleotide sequence ID" value="NZ_CAXIBR010000011.1"/>
</dbReference>
<evidence type="ECO:0000256" key="7">
    <source>
        <dbReference type="SAM" id="Phobius"/>
    </source>
</evidence>
<evidence type="ECO:0000313" key="8">
    <source>
        <dbReference type="EMBL" id="AXV07096.1"/>
    </source>
</evidence>
<evidence type="ECO:0000256" key="3">
    <source>
        <dbReference type="ARBA" id="ARBA00022692"/>
    </source>
</evidence>
<feature type="region of interest" description="Disordered" evidence="6">
    <location>
        <begin position="320"/>
        <end position="360"/>
    </location>
</feature>
<reference evidence="8 9" key="1">
    <citation type="submission" date="2018-09" db="EMBL/GenBank/DDBJ databases">
        <title>Complete genome sequence of Euzebya sp. DY32-46 isolated from seawater of Pacific Ocean.</title>
        <authorList>
            <person name="Xu L."/>
            <person name="Wu Y.-H."/>
            <person name="Xu X.-W."/>
        </authorList>
    </citation>
    <scope>NUCLEOTIDE SEQUENCE [LARGE SCALE GENOMIC DNA]</scope>
    <source>
        <strain evidence="8 9">DY32-46</strain>
    </source>
</reference>
<dbReference type="Proteomes" id="UP000264006">
    <property type="component" value="Chromosome"/>
</dbReference>
<feature type="transmembrane region" description="Helical" evidence="7">
    <location>
        <begin position="274"/>
        <end position="293"/>
    </location>
</feature>
<feature type="transmembrane region" description="Helical" evidence="7">
    <location>
        <begin position="207"/>
        <end position="227"/>
    </location>
</feature>
<evidence type="ECO:0000256" key="6">
    <source>
        <dbReference type="SAM" id="MobiDB-lite"/>
    </source>
</evidence>
<name>A0A346XXZ9_9ACTN</name>
<evidence type="ECO:0000256" key="5">
    <source>
        <dbReference type="ARBA" id="ARBA00023136"/>
    </source>
</evidence>
<comment type="subcellular location">
    <subcellularLocation>
        <location evidence="1">Membrane</location>
        <topology evidence="1">Multi-pass membrane protein</topology>
    </subcellularLocation>
</comment>
<sequence>MILTLATEAASSTQRFADFEVPAAAWWALLIGIVFLLLLDLLLVHRKPHEISFREAIIESAVWITLGLAFGLVILFWQGGQAAGEYYAGYLIEKSLSIDNVFVWAVILSYFSVPKMYQFRVLFWGVFGALVLRALFIFAGVALIERFDWVLYLFGAFLLYSAWKLAAHRDAEIHPEENPVLKLVRRVVPSTNDYHGQAMFIREKGKLLATPLFAVLVLIEATDVVFAVDSVPAILAVSREPFLVFASNAFAIMGLRALYFALAGMKDRFRYLDLGLAAILAFVGVKMLIADFYHMPIPLSLGVIFGVLTIAIWTSLAADKRQPPKADEHGLPVDPVSEDVASIQPPPPEDRVDEREPDHS</sequence>
<dbReference type="OrthoDB" id="5242957at2"/>
<feature type="transmembrane region" description="Helical" evidence="7">
    <location>
        <begin position="149"/>
        <end position="166"/>
    </location>
</feature>
<feature type="transmembrane region" description="Helical" evidence="7">
    <location>
        <begin position="121"/>
        <end position="143"/>
    </location>
</feature>
<evidence type="ECO:0000256" key="4">
    <source>
        <dbReference type="ARBA" id="ARBA00022989"/>
    </source>
</evidence>